<dbReference type="PANTHER" id="PTHR34129:SF1">
    <property type="entry name" value="DUF952 DOMAIN-CONTAINING PROTEIN"/>
    <property type="match status" value="1"/>
</dbReference>
<evidence type="ECO:0000313" key="2">
    <source>
        <dbReference type="Proteomes" id="UP001328733"/>
    </source>
</evidence>
<dbReference type="InterPro" id="IPR009297">
    <property type="entry name" value="DUF952"/>
</dbReference>
<accession>A0AAW9QNJ0</accession>
<dbReference type="Pfam" id="PF06108">
    <property type="entry name" value="DUF952"/>
    <property type="match status" value="1"/>
</dbReference>
<dbReference type="EMBL" id="JBAFSM010000002">
    <property type="protein sequence ID" value="MEG3435792.1"/>
    <property type="molecule type" value="Genomic_DNA"/>
</dbReference>
<evidence type="ECO:0000313" key="1">
    <source>
        <dbReference type="EMBL" id="MEG3435792.1"/>
    </source>
</evidence>
<dbReference type="RefSeq" id="WP_332863244.1">
    <property type="nucleotide sequence ID" value="NZ_JBAFSM010000002.1"/>
</dbReference>
<reference evidence="1 2" key="1">
    <citation type="submission" date="2024-01" db="EMBL/GenBank/DDBJ databases">
        <title>Genomic insights into the taxonomy and metabolism of the cyanobacterium Pannus brasiliensis CCIBt3594.</title>
        <authorList>
            <person name="Machado M."/>
            <person name="Botero N.B."/>
            <person name="Andreote A.P.D."/>
            <person name="Feitosa A.M.T."/>
            <person name="Popin R."/>
            <person name="Sivonen K."/>
            <person name="Fiore M.F."/>
        </authorList>
    </citation>
    <scope>NUCLEOTIDE SEQUENCE [LARGE SCALE GENOMIC DNA]</scope>
    <source>
        <strain evidence="1 2">CCIBt3594</strain>
    </source>
</reference>
<proteinExistence type="predicted"/>
<dbReference type="Gene3D" id="3.20.170.20">
    <property type="entry name" value="Protein of unknown function DUF952"/>
    <property type="match status" value="1"/>
</dbReference>
<keyword evidence="2" id="KW-1185">Reference proteome</keyword>
<comment type="caution">
    <text evidence="1">The sequence shown here is derived from an EMBL/GenBank/DDBJ whole genome shotgun (WGS) entry which is preliminary data.</text>
</comment>
<sequence length="113" mass="12821">MIYHITTERGWQIAREMGEYRAQSLKTEGFIHCSTREQVPKIADAFYRDMPNLVVLGIDSDKLTASLRWEAPAHPDGDSLPMVEESETFPHVYGPIDLDSVVSVVPLSEFLDR</sequence>
<organism evidence="1 2">
    <name type="scientific">Pannus brasiliensis CCIBt3594</name>
    <dbReference type="NCBI Taxonomy" id="1427578"/>
    <lineage>
        <taxon>Bacteria</taxon>
        <taxon>Bacillati</taxon>
        <taxon>Cyanobacteriota</taxon>
        <taxon>Cyanophyceae</taxon>
        <taxon>Oscillatoriophycideae</taxon>
        <taxon>Chroococcales</taxon>
        <taxon>Microcystaceae</taxon>
        <taxon>Pannus</taxon>
    </lineage>
</organism>
<name>A0AAW9QNJ0_9CHRO</name>
<dbReference type="Proteomes" id="UP001328733">
    <property type="component" value="Unassembled WGS sequence"/>
</dbReference>
<protein>
    <submittedName>
        <fullName evidence="1">DUF952 domain-containing protein</fullName>
    </submittedName>
</protein>
<dbReference type="SUPFAM" id="SSF56399">
    <property type="entry name" value="ADP-ribosylation"/>
    <property type="match status" value="1"/>
</dbReference>
<dbReference type="PANTHER" id="PTHR34129">
    <property type="entry name" value="BLR1139 PROTEIN"/>
    <property type="match status" value="1"/>
</dbReference>
<gene>
    <name evidence="1" type="ORF">V0288_01550</name>
</gene>
<dbReference type="AlphaFoldDB" id="A0AAW9QNJ0"/>